<feature type="region of interest" description="Disordered" evidence="1">
    <location>
        <begin position="211"/>
        <end position="286"/>
    </location>
</feature>
<keyword evidence="3" id="KW-1185">Reference proteome</keyword>
<gene>
    <name evidence="2" type="primary">RvY_10472-1</name>
    <name evidence="2" type="synonym">RvY_10472.1</name>
    <name evidence="2" type="ORF">RvY_10472</name>
</gene>
<evidence type="ECO:0000256" key="1">
    <source>
        <dbReference type="SAM" id="MobiDB-lite"/>
    </source>
</evidence>
<accession>A0A1D1VHC4</accession>
<reference evidence="2 3" key="1">
    <citation type="journal article" date="2016" name="Nat. Commun.">
        <title>Extremotolerant tardigrade genome and improved radiotolerance of human cultured cells by tardigrade-unique protein.</title>
        <authorList>
            <person name="Hashimoto T."/>
            <person name="Horikawa D.D."/>
            <person name="Saito Y."/>
            <person name="Kuwahara H."/>
            <person name="Kozuka-Hata H."/>
            <person name="Shin-I T."/>
            <person name="Minakuchi Y."/>
            <person name="Ohishi K."/>
            <person name="Motoyama A."/>
            <person name="Aizu T."/>
            <person name="Enomoto A."/>
            <person name="Kondo K."/>
            <person name="Tanaka S."/>
            <person name="Hara Y."/>
            <person name="Koshikawa S."/>
            <person name="Sagara H."/>
            <person name="Miura T."/>
            <person name="Yokobori S."/>
            <person name="Miyagawa K."/>
            <person name="Suzuki Y."/>
            <person name="Kubo T."/>
            <person name="Oyama M."/>
            <person name="Kohara Y."/>
            <person name="Fujiyama A."/>
            <person name="Arakawa K."/>
            <person name="Katayama T."/>
            <person name="Toyoda A."/>
            <person name="Kunieda T."/>
        </authorList>
    </citation>
    <scope>NUCLEOTIDE SEQUENCE [LARGE SCALE GENOMIC DNA]</scope>
    <source>
        <strain evidence="2 3">YOKOZUNA-1</strain>
    </source>
</reference>
<dbReference type="EMBL" id="BDGG01000005">
    <property type="protein sequence ID" value="GAU99472.1"/>
    <property type="molecule type" value="Genomic_DNA"/>
</dbReference>
<evidence type="ECO:0000313" key="2">
    <source>
        <dbReference type="EMBL" id="GAU99472.1"/>
    </source>
</evidence>
<comment type="caution">
    <text evidence="2">The sequence shown here is derived from an EMBL/GenBank/DDBJ whole genome shotgun (WGS) entry which is preliminary data.</text>
</comment>
<feature type="compositionally biased region" description="Polar residues" evidence="1">
    <location>
        <begin position="225"/>
        <end position="242"/>
    </location>
</feature>
<protein>
    <submittedName>
        <fullName evidence="2">Uncharacterized protein</fullName>
    </submittedName>
</protein>
<name>A0A1D1VHC4_RAMVA</name>
<proteinExistence type="predicted"/>
<organism evidence="2 3">
    <name type="scientific">Ramazzottius varieornatus</name>
    <name type="common">Water bear</name>
    <name type="synonym">Tardigrade</name>
    <dbReference type="NCBI Taxonomy" id="947166"/>
    <lineage>
        <taxon>Eukaryota</taxon>
        <taxon>Metazoa</taxon>
        <taxon>Ecdysozoa</taxon>
        <taxon>Tardigrada</taxon>
        <taxon>Eutardigrada</taxon>
        <taxon>Parachela</taxon>
        <taxon>Hypsibioidea</taxon>
        <taxon>Ramazzottiidae</taxon>
        <taxon>Ramazzottius</taxon>
    </lineage>
</organism>
<evidence type="ECO:0000313" key="3">
    <source>
        <dbReference type="Proteomes" id="UP000186922"/>
    </source>
</evidence>
<dbReference type="Proteomes" id="UP000186922">
    <property type="component" value="Unassembled WGS sequence"/>
</dbReference>
<dbReference type="AlphaFoldDB" id="A0A1D1VHC4"/>
<sequence length="321" mass="34842">MLQNGLQRYFANAAGSTEIDLDFLAEEIAEPEEKLLAPPKEVQHSTVESVKPELDWSLFDFDTIDGPSFPVTSANATELLESQEITGAVSETALGDVKDEQRSLDDLPESGLLCVSSTSPSQTILPLAQDLHADTMSQSGMPLYSSTQGEEVDSTVHSDICSQDTTGNISDLESQIASSSFRLEGKPGSRLLKKVKKAVRTKKLFERYTVRKTPKKSAQNDKKAQQITPSKADTAATTSMVTTPAKERKNTPPKASKTPQVSSGAIGFSKKLPPMKPSRKGKTSNSVIAELRKAQASAKIDYKLPKDYDGFKWVTEVCSVP</sequence>